<sequence length="77" mass="9196">MHFLQAHFNLPRRTPKNLIHNSTFRLWPNPSNIHQRCKLPHSKIPQSPEHSGSKCIHFNNVEFRRKIAILQKIVYVF</sequence>
<gene>
    <name evidence="1" type="ORF">GLYMA_02G158300</name>
</gene>
<reference evidence="2" key="2">
    <citation type="submission" date="2018-02" db="UniProtKB">
        <authorList>
            <consortium name="EnsemblPlants"/>
        </authorList>
    </citation>
    <scope>IDENTIFICATION</scope>
    <source>
        <strain evidence="2">Williams 82</strain>
    </source>
</reference>
<evidence type="ECO:0000313" key="1">
    <source>
        <dbReference type="EMBL" id="KRH71607.1"/>
    </source>
</evidence>
<reference evidence="1" key="3">
    <citation type="submission" date="2018-07" db="EMBL/GenBank/DDBJ databases">
        <title>WGS assembly of Glycine max.</title>
        <authorList>
            <person name="Schmutz J."/>
            <person name="Cannon S."/>
            <person name="Schlueter J."/>
            <person name="Ma J."/>
            <person name="Mitros T."/>
            <person name="Nelson W."/>
            <person name="Hyten D."/>
            <person name="Song Q."/>
            <person name="Thelen J."/>
            <person name="Cheng J."/>
            <person name="Xu D."/>
            <person name="Hellsten U."/>
            <person name="May G."/>
            <person name="Yu Y."/>
            <person name="Sakurai T."/>
            <person name="Umezawa T."/>
            <person name="Bhattacharyya M."/>
            <person name="Sandhu D."/>
            <person name="Valliyodan B."/>
            <person name="Lindquist E."/>
            <person name="Peto M."/>
            <person name="Grant D."/>
            <person name="Shu S."/>
            <person name="Goodstein D."/>
            <person name="Barry K."/>
            <person name="Futrell-Griggs M."/>
            <person name="Abernathy B."/>
            <person name="Du J."/>
            <person name="Tian Z."/>
            <person name="Zhu L."/>
            <person name="Gill N."/>
            <person name="Joshi T."/>
            <person name="Libault M."/>
            <person name="Sethuraman A."/>
            <person name="Zhang X."/>
            <person name="Shinozaki K."/>
            <person name="Nguyen H."/>
            <person name="Wing R."/>
            <person name="Cregan P."/>
            <person name="Specht J."/>
            <person name="Grimwood J."/>
            <person name="Rokhsar D."/>
            <person name="Stacey G."/>
            <person name="Shoemaker R."/>
            <person name="Jackson S."/>
        </authorList>
    </citation>
    <scope>NUCLEOTIDE SEQUENCE</scope>
    <source>
        <tissue evidence="1">Callus</tissue>
    </source>
</reference>
<dbReference type="Proteomes" id="UP000008827">
    <property type="component" value="Chromosome 2"/>
</dbReference>
<organism evidence="1">
    <name type="scientific">Glycine max</name>
    <name type="common">Soybean</name>
    <name type="synonym">Glycine hispida</name>
    <dbReference type="NCBI Taxonomy" id="3847"/>
    <lineage>
        <taxon>Eukaryota</taxon>
        <taxon>Viridiplantae</taxon>
        <taxon>Streptophyta</taxon>
        <taxon>Embryophyta</taxon>
        <taxon>Tracheophyta</taxon>
        <taxon>Spermatophyta</taxon>
        <taxon>Magnoliopsida</taxon>
        <taxon>eudicotyledons</taxon>
        <taxon>Gunneridae</taxon>
        <taxon>Pentapetalae</taxon>
        <taxon>rosids</taxon>
        <taxon>fabids</taxon>
        <taxon>Fabales</taxon>
        <taxon>Fabaceae</taxon>
        <taxon>Papilionoideae</taxon>
        <taxon>50 kb inversion clade</taxon>
        <taxon>NPAAA clade</taxon>
        <taxon>indigoferoid/millettioid clade</taxon>
        <taxon>Phaseoleae</taxon>
        <taxon>Glycine</taxon>
        <taxon>Glycine subgen. Soja</taxon>
    </lineage>
</organism>
<reference evidence="1 2" key="1">
    <citation type="journal article" date="2010" name="Nature">
        <title>Genome sequence of the palaeopolyploid soybean.</title>
        <authorList>
            <person name="Schmutz J."/>
            <person name="Cannon S.B."/>
            <person name="Schlueter J."/>
            <person name="Ma J."/>
            <person name="Mitros T."/>
            <person name="Nelson W."/>
            <person name="Hyten D.L."/>
            <person name="Song Q."/>
            <person name="Thelen J.J."/>
            <person name="Cheng J."/>
            <person name="Xu D."/>
            <person name="Hellsten U."/>
            <person name="May G.D."/>
            <person name="Yu Y."/>
            <person name="Sakurai T."/>
            <person name="Umezawa T."/>
            <person name="Bhattacharyya M.K."/>
            <person name="Sandhu D."/>
            <person name="Valliyodan B."/>
            <person name="Lindquist E."/>
            <person name="Peto M."/>
            <person name="Grant D."/>
            <person name="Shu S."/>
            <person name="Goodstein D."/>
            <person name="Barry K."/>
            <person name="Futrell-Griggs M."/>
            <person name="Abernathy B."/>
            <person name="Du J."/>
            <person name="Tian Z."/>
            <person name="Zhu L."/>
            <person name="Gill N."/>
            <person name="Joshi T."/>
            <person name="Libault M."/>
            <person name="Sethuraman A."/>
            <person name="Zhang X.-C."/>
            <person name="Shinozaki K."/>
            <person name="Nguyen H.T."/>
            <person name="Wing R.A."/>
            <person name="Cregan P."/>
            <person name="Specht J."/>
            <person name="Grimwood J."/>
            <person name="Rokhsar D."/>
            <person name="Stacey G."/>
            <person name="Shoemaker R.C."/>
            <person name="Jackson S.A."/>
        </authorList>
    </citation>
    <scope>NUCLEOTIDE SEQUENCE</scope>
    <source>
        <strain evidence="2">cv. Williams 82</strain>
        <tissue evidence="1">Callus</tissue>
    </source>
</reference>
<proteinExistence type="predicted"/>
<evidence type="ECO:0000313" key="2">
    <source>
        <dbReference type="EnsemblPlants" id="KRH71607"/>
    </source>
</evidence>
<dbReference type="EnsemblPlants" id="KRH71607">
    <property type="protein sequence ID" value="KRH71607"/>
    <property type="gene ID" value="GLYMA_02G158300"/>
</dbReference>
<keyword evidence="3" id="KW-1185">Reference proteome</keyword>
<dbReference type="Gramene" id="KRH71607">
    <property type="protein sequence ID" value="KRH71607"/>
    <property type="gene ID" value="GLYMA_02G158300"/>
</dbReference>
<dbReference type="EMBL" id="CM000835">
    <property type="protein sequence ID" value="KRH71607.1"/>
    <property type="molecule type" value="Genomic_DNA"/>
</dbReference>
<evidence type="ECO:0000313" key="3">
    <source>
        <dbReference type="Proteomes" id="UP000008827"/>
    </source>
</evidence>
<name>A0A0R0KXH2_SOYBN</name>
<accession>A0A0R0KXH2</accession>
<protein>
    <submittedName>
        <fullName evidence="1 2">Uncharacterized protein</fullName>
    </submittedName>
</protein>
<dbReference type="AlphaFoldDB" id="A0A0R0KXH2"/>
<dbReference type="InParanoid" id="A0A0R0KXH2"/>